<accession>E3W9G8</accession>
<organism evidence="1">
    <name type="scientific">Terrabacter sp. (strain DBF63)</name>
    <dbReference type="NCBI Taxonomy" id="150395"/>
    <lineage>
        <taxon>Bacteria</taxon>
        <taxon>Bacillati</taxon>
        <taxon>Actinomycetota</taxon>
        <taxon>Actinomycetes</taxon>
        <taxon>Micrococcales</taxon>
        <taxon>Intrasporangiaceae</taxon>
        <taxon>Terrabacter</taxon>
    </lineage>
</organism>
<proteinExistence type="predicted"/>
<dbReference type="EMBL" id="AB471919">
    <property type="protein sequence ID" value="BAJ39926.1"/>
    <property type="molecule type" value="Genomic_DNA"/>
</dbReference>
<sequence length="171" mass="19379">MSRVDPVFVVTSGCRWGKYVTEAYPDQAAKFADQAASLGYCRQETHRMWRIADRTVAEEYFAVTEKVEALYEQAAHAHGQHAVLPADAAGQNMRVLRNETVKRLLGNGYCGRPRELDCQYETICESCTMFFTTIAHRDTIQAQRDDAAEQGHDRRRDVYDAVLTKLDDTPA</sequence>
<protein>
    <submittedName>
        <fullName evidence="1">Uncharacterized protein</fullName>
    </submittedName>
</protein>
<reference evidence="1" key="1">
    <citation type="journal article" date="2013" name="Appl. Microbiol. Biotechnol.">
        <title>Cloning of dfdA genes from Terrabacter sp. strain DBF63 encoding dibenzofuran 4,4a-dioxygenase and heterologous expression in Streptomyces lividans.</title>
        <authorList>
            <person name="Kasuga K."/>
            <person name="Nitta A."/>
            <person name="Kobayashi M."/>
            <person name="Habe H."/>
            <person name="Nojiri H."/>
            <person name="Yamane H."/>
            <person name="Omori T."/>
            <person name="Kojima I."/>
        </authorList>
    </citation>
    <scope>NUCLEOTIDE SEQUENCE</scope>
    <source>
        <strain evidence="1">DBF63</strain>
    </source>
</reference>
<name>E3W9G8_TERSD</name>
<evidence type="ECO:0000313" key="1">
    <source>
        <dbReference type="EMBL" id="BAJ39926.1"/>
    </source>
</evidence>
<dbReference type="AlphaFoldDB" id="E3W9G8"/>